<dbReference type="RefSeq" id="WP_199023071.1">
    <property type="nucleotide sequence ID" value="NZ_JAELVR010000001.1"/>
</dbReference>
<dbReference type="EMBL" id="JAELVR010000001">
    <property type="protein sequence ID" value="MBJ6370308.1"/>
    <property type="molecule type" value="Genomic_DNA"/>
</dbReference>
<evidence type="ECO:0000313" key="1">
    <source>
        <dbReference type="EMBL" id="MBJ6370308.1"/>
    </source>
</evidence>
<keyword evidence="2" id="KW-1185">Reference proteome</keyword>
<reference evidence="1" key="1">
    <citation type="submission" date="2020-12" db="EMBL/GenBank/DDBJ databases">
        <title>Sedimentitalea sp. nov., isolated from sand in Incheon.</title>
        <authorList>
            <person name="Kim W."/>
        </authorList>
    </citation>
    <scope>NUCLEOTIDE SEQUENCE</scope>
    <source>
        <strain evidence="1">CAU 1593</strain>
    </source>
</reference>
<protein>
    <submittedName>
        <fullName evidence="1">Uncharacterized protein</fullName>
    </submittedName>
</protein>
<gene>
    <name evidence="1" type="ORF">JF290_02110</name>
</gene>
<proteinExistence type="predicted"/>
<name>A0A8J7IJ76_9RHOB</name>
<dbReference type="Proteomes" id="UP000619079">
    <property type="component" value="Unassembled WGS sequence"/>
</dbReference>
<organism evidence="1 2">
    <name type="scientific">Sedimentitalea arenosa</name>
    <dbReference type="NCBI Taxonomy" id="2798803"/>
    <lineage>
        <taxon>Bacteria</taxon>
        <taxon>Pseudomonadati</taxon>
        <taxon>Pseudomonadota</taxon>
        <taxon>Alphaproteobacteria</taxon>
        <taxon>Rhodobacterales</taxon>
        <taxon>Paracoccaceae</taxon>
        <taxon>Sedimentitalea</taxon>
    </lineage>
</organism>
<evidence type="ECO:0000313" key="2">
    <source>
        <dbReference type="Proteomes" id="UP000619079"/>
    </source>
</evidence>
<accession>A0A8J7IJ76</accession>
<comment type="caution">
    <text evidence="1">The sequence shown here is derived from an EMBL/GenBank/DDBJ whole genome shotgun (WGS) entry which is preliminary data.</text>
</comment>
<dbReference type="AlphaFoldDB" id="A0A8J7IJ76"/>
<sequence>MLGNNEEWRSGKLVWPNGTEMELEVELNTKLNEPRELRRAWLIAPRPRKGATKPRFCPTDGQEKLKVEVVENPLGHTDKVALKLSYT</sequence>